<dbReference type="FunFam" id="3.30.565.10:FF:000010">
    <property type="entry name" value="Sensor histidine kinase RcsC"/>
    <property type="match status" value="1"/>
</dbReference>
<dbReference type="InterPro" id="IPR011006">
    <property type="entry name" value="CheY-like_superfamily"/>
</dbReference>
<keyword evidence="12" id="KW-0812">Transmembrane</keyword>
<dbReference type="InterPro" id="IPR004358">
    <property type="entry name" value="Sig_transdc_His_kin-like_C"/>
</dbReference>
<dbReference type="InterPro" id="IPR003661">
    <property type="entry name" value="HisK_dim/P_dom"/>
</dbReference>
<evidence type="ECO:0000256" key="6">
    <source>
        <dbReference type="ARBA" id="ARBA00022777"/>
    </source>
</evidence>
<dbReference type="InterPro" id="IPR036097">
    <property type="entry name" value="HisK_dim/P_sf"/>
</dbReference>
<dbReference type="PANTHER" id="PTHR45339">
    <property type="entry name" value="HYBRID SIGNAL TRANSDUCTION HISTIDINE KINASE J"/>
    <property type="match status" value="1"/>
</dbReference>
<keyword evidence="4" id="KW-0808">Transferase</keyword>
<evidence type="ECO:0000256" key="5">
    <source>
        <dbReference type="ARBA" id="ARBA00022741"/>
    </source>
</evidence>
<feature type="domain" description="Histidine kinase" evidence="13">
    <location>
        <begin position="358"/>
        <end position="579"/>
    </location>
</feature>
<dbReference type="GO" id="GO:0000155">
    <property type="term" value="F:phosphorelay sensor kinase activity"/>
    <property type="evidence" value="ECO:0007669"/>
    <property type="project" value="InterPro"/>
</dbReference>
<protein>
    <recommendedName>
        <fullName evidence="10">Sensory/regulatory protein RpfC</fullName>
        <ecNumber evidence="2">2.7.13.3</ecNumber>
    </recommendedName>
</protein>
<organism evidence="15 16">
    <name type="scientific">Magnetofaba australis IT-1</name>
    <dbReference type="NCBI Taxonomy" id="1434232"/>
    <lineage>
        <taxon>Bacteria</taxon>
        <taxon>Pseudomonadati</taxon>
        <taxon>Pseudomonadota</taxon>
        <taxon>Magnetococcia</taxon>
        <taxon>Magnetococcales</taxon>
        <taxon>Magnetococcaceae</taxon>
        <taxon>Magnetofaba</taxon>
    </lineage>
</organism>
<dbReference type="Pfam" id="PF02518">
    <property type="entry name" value="HATPase_c"/>
    <property type="match status" value="1"/>
</dbReference>
<evidence type="ECO:0000256" key="12">
    <source>
        <dbReference type="SAM" id="Phobius"/>
    </source>
</evidence>
<accession>A0A1Y2K425</accession>
<feature type="transmembrane region" description="Helical" evidence="12">
    <location>
        <begin position="291"/>
        <end position="315"/>
    </location>
</feature>
<name>A0A1Y2K425_9PROT</name>
<evidence type="ECO:0000256" key="9">
    <source>
        <dbReference type="ARBA" id="ARBA00064003"/>
    </source>
</evidence>
<evidence type="ECO:0000256" key="7">
    <source>
        <dbReference type="ARBA" id="ARBA00022840"/>
    </source>
</evidence>
<evidence type="ECO:0000256" key="8">
    <source>
        <dbReference type="ARBA" id="ARBA00023012"/>
    </source>
</evidence>
<dbReference type="STRING" id="1434232.MAIT1_01824"/>
<dbReference type="SMART" id="SM00448">
    <property type="entry name" value="REC"/>
    <property type="match status" value="1"/>
</dbReference>
<proteinExistence type="predicted"/>
<keyword evidence="16" id="KW-1185">Reference proteome</keyword>
<evidence type="ECO:0000256" key="10">
    <source>
        <dbReference type="ARBA" id="ARBA00068150"/>
    </source>
</evidence>
<dbReference type="PROSITE" id="PS50110">
    <property type="entry name" value="RESPONSE_REGULATORY"/>
    <property type="match status" value="1"/>
</dbReference>
<dbReference type="PRINTS" id="PR00344">
    <property type="entry name" value="BCTRLSENSOR"/>
</dbReference>
<dbReference type="RefSeq" id="WP_085444044.1">
    <property type="nucleotide sequence ID" value="NZ_LVJN01000020.1"/>
</dbReference>
<gene>
    <name evidence="15" type="ORF">MAIT1_01824</name>
</gene>
<dbReference type="EMBL" id="LVJN01000020">
    <property type="protein sequence ID" value="OSM01785.1"/>
    <property type="molecule type" value="Genomic_DNA"/>
</dbReference>
<dbReference type="CDD" id="cd00082">
    <property type="entry name" value="HisKA"/>
    <property type="match status" value="1"/>
</dbReference>
<dbReference type="SUPFAM" id="SSF52172">
    <property type="entry name" value="CheY-like"/>
    <property type="match status" value="1"/>
</dbReference>
<dbReference type="InterPro" id="IPR001789">
    <property type="entry name" value="Sig_transdc_resp-reg_receiver"/>
</dbReference>
<comment type="caution">
    <text evidence="15">The sequence shown here is derived from an EMBL/GenBank/DDBJ whole genome shotgun (WGS) entry which is preliminary data.</text>
</comment>
<evidence type="ECO:0000259" key="13">
    <source>
        <dbReference type="PROSITE" id="PS50109"/>
    </source>
</evidence>
<dbReference type="Pfam" id="PF00512">
    <property type="entry name" value="HisKA"/>
    <property type="match status" value="1"/>
</dbReference>
<dbReference type="AlphaFoldDB" id="A0A1Y2K425"/>
<dbReference type="PANTHER" id="PTHR45339:SF1">
    <property type="entry name" value="HYBRID SIGNAL TRANSDUCTION HISTIDINE KINASE J"/>
    <property type="match status" value="1"/>
</dbReference>
<dbReference type="Gene3D" id="1.10.287.130">
    <property type="match status" value="1"/>
</dbReference>
<evidence type="ECO:0000256" key="3">
    <source>
        <dbReference type="ARBA" id="ARBA00022553"/>
    </source>
</evidence>
<feature type="modified residue" description="4-aspartylphosphate" evidence="11">
    <location>
        <position position="669"/>
    </location>
</feature>
<dbReference type="CDD" id="cd16922">
    <property type="entry name" value="HATPase_EvgS-ArcB-TorS-like"/>
    <property type="match status" value="1"/>
</dbReference>
<evidence type="ECO:0000259" key="14">
    <source>
        <dbReference type="PROSITE" id="PS50110"/>
    </source>
</evidence>
<dbReference type="Gene3D" id="3.30.565.10">
    <property type="entry name" value="Histidine kinase-like ATPase, C-terminal domain"/>
    <property type="match status" value="1"/>
</dbReference>
<evidence type="ECO:0000313" key="16">
    <source>
        <dbReference type="Proteomes" id="UP000194003"/>
    </source>
</evidence>
<dbReference type="CDD" id="cd17546">
    <property type="entry name" value="REC_hyHK_CKI1_RcsC-like"/>
    <property type="match status" value="1"/>
</dbReference>
<dbReference type="EC" id="2.7.13.3" evidence="2"/>
<dbReference type="SUPFAM" id="SSF47384">
    <property type="entry name" value="Homodimeric domain of signal transducing histidine kinase"/>
    <property type="match status" value="1"/>
</dbReference>
<keyword evidence="5" id="KW-0547">Nucleotide-binding</keyword>
<dbReference type="SMART" id="SM00388">
    <property type="entry name" value="HisKA"/>
    <property type="match status" value="1"/>
</dbReference>
<keyword evidence="3 11" id="KW-0597">Phosphoprotein</keyword>
<dbReference type="InterPro" id="IPR036890">
    <property type="entry name" value="HATPase_C_sf"/>
</dbReference>
<dbReference type="Pfam" id="PF00072">
    <property type="entry name" value="Response_reg"/>
    <property type="match status" value="1"/>
</dbReference>
<comment type="subunit">
    <text evidence="9">At low DSF concentrations, interacts with RpfF.</text>
</comment>
<evidence type="ECO:0000256" key="1">
    <source>
        <dbReference type="ARBA" id="ARBA00000085"/>
    </source>
</evidence>
<dbReference type="PROSITE" id="PS50109">
    <property type="entry name" value="HIS_KIN"/>
    <property type="match status" value="1"/>
</dbReference>
<feature type="transmembrane region" description="Helical" evidence="12">
    <location>
        <begin position="16"/>
        <end position="35"/>
    </location>
</feature>
<dbReference type="Gene3D" id="3.40.50.2300">
    <property type="match status" value="1"/>
</dbReference>
<dbReference type="InterPro" id="IPR005467">
    <property type="entry name" value="His_kinase_dom"/>
</dbReference>
<evidence type="ECO:0000313" key="15">
    <source>
        <dbReference type="EMBL" id="OSM01785.1"/>
    </source>
</evidence>
<dbReference type="InterPro" id="IPR003594">
    <property type="entry name" value="HATPase_dom"/>
</dbReference>
<keyword evidence="7" id="KW-0067">ATP-binding</keyword>
<dbReference type="FunFam" id="1.10.287.130:FF:000002">
    <property type="entry name" value="Two-component osmosensing histidine kinase"/>
    <property type="match status" value="1"/>
</dbReference>
<evidence type="ECO:0000256" key="11">
    <source>
        <dbReference type="PROSITE-ProRule" id="PRU00169"/>
    </source>
</evidence>
<feature type="domain" description="Response regulatory" evidence="14">
    <location>
        <begin position="619"/>
        <end position="744"/>
    </location>
</feature>
<keyword evidence="12" id="KW-0472">Membrane</keyword>
<keyword evidence="8" id="KW-0902">Two-component regulatory system</keyword>
<reference evidence="15 16" key="1">
    <citation type="journal article" date="2016" name="BMC Genomics">
        <title>Combined genomic and structural analyses of a cultured magnetotactic bacterium reveals its niche adaptation to a dynamic environment.</title>
        <authorList>
            <person name="Araujo A.C."/>
            <person name="Morillo V."/>
            <person name="Cypriano J."/>
            <person name="Teixeira L.C."/>
            <person name="Leao P."/>
            <person name="Lyra S."/>
            <person name="Almeida L.G."/>
            <person name="Bazylinski D.A."/>
            <person name="Vasconcellos A.T."/>
            <person name="Abreu F."/>
            <person name="Lins U."/>
        </authorList>
    </citation>
    <scope>NUCLEOTIDE SEQUENCE [LARGE SCALE GENOMIC DNA]</scope>
    <source>
        <strain evidence="15 16">IT-1</strain>
    </source>
</reference>
<dbReference type="SMART" id="SM00387">
    <property type="entry name" value="HATPase_c"/>
    <property type="match status" value="1"/>
</dbReference>
<keyword evidence="6 15" id="KW-0418">Kinase</keyword>
<evidence type="ECO:0000256" key="4">
    <source>
        <dbReference type="ARBA" id="ARBA00022679"/>
    </source>
</evidence>
<dbReference type="SUPFAM" id="SSF55874">
    <property type="entry name" value="ATPase domain of HSP90 chaperone/DNA topoisomerase II/histidine kinase"/>
    <property type="match status" value="1"/>
</dbReference>
<dbReference type="Proteomes" id="UP000194003">
    <property type="component" value="Unassembled WGS sequence"/>
</dbReference>
<evidence type="ECO:0000256" key="2">
    <source>
        <dbReference type="ARBA" id="ARBA00012438"/>
    </source>
</evidence>
<dbReference type="OrthoDB" id="9801651at2"/>
<comment type="catalytic activity">
    <reaction evidence="1">
        <text>ATP + protein L-histidine = ADP + protein N-phospho-L-histidine.</text>
        <dbReference type="EC" id="2.7.13.3"/>
    </reaction>
</comment>
<sequence length="754" mass="82764">MMARESLNQSVRGRTIVAAAVGVVALLVMALLNVVHDAQWQLRTALDEQIRSELEKHAAHMEFAYKNALDDLHQLGRDPALTNYFANRDLGMSLEYGLRISLTRLDQALQRLAQRLPEAGRPSPLRVALSESDGKMLSLAGAPLSPAQEALLQSIKWESSGVLESPMQAQWRRDGGQIMLSVPYRFKKRLVGTLSLWLQPGLSELPYNDADADSGMGLLLFLDGQVVDGTPYGWELERELPLAERAMLNHARMEATHVHHYNNLLVTHSGVKDLPFDMVGMVYLSKRFGHLATPGFLTGLTVLGCILVVAAYVLAKLSVNKLTLQARMLEARRNEAMLRETAEMARTADLAKSAFIANMSHEIRTPMNSIIGLSDLLAETDLSHEQRDYVRRMARSGHMLLDLINDILDLSKIEAGRMPVVAEPFDLSQLIQDVMEMLQPSARKKGLRFTWDCATDAPQRVISDSSRVRQILVNLVGNALKFTRSGSVEVLLQSAESDDGAAKAHVTVRDSGIGIPADKRQRIFEPFSQADPTNTREFGGTGLGLAISKRFVTLLGGEIWVESTVGEGSAFHFTFAVNLSNRLERVEACAPLPSAPATNPGAQAAPVVLLTGEKPVELSLLVADDSPDNRALLRAYLKQTPHRIDEVDNGADAVARVTSGGRYDLVLMDVQMPRLDGYQATQAIRAWEAARPPRVDHCPRLPIIALTANAMADDQQKSLEAGCDAHLSKPIRKAELLAFLTRFTARVDAAAQTV</sequence>
<dbReference type="GO" id="GO:0005524">
    <property type="term" value="F:ATP binding"/>
    <property type="evidence" value="ECO:0007669"/>
    <property type="project" value="UniProtKB-KW"/>
</dbReference>
<keyword evidence="12" id="KW-1133">Transmembrane helix</keyword>